<dbReference type="InterPro" id="IPR020422">
    <property type="entry name" value="TYR_PHOSPHATASE_DUAL_dom"/>
</dbReference>
<organism evidence="6 7">
    <name type="scientific">Litomosoides sigmodontis</name>
    <name type="common">Filarial nematode worm</name>
    <dbReference type="NCBI Taxonomy" id="42156"/>
    <lineage>
        <taxon>Eukaryota</taxon>
        <taxon>Metazoa</taxon>
        <taxon>Ecdysozoa</taxon>
        <taxon>Nematoda</taxon>
        <taxon>Chromadorea</taxon>
        <taxon>Rhabditida</taxon>
        <taxon>Spirurina</taxon>
        <taxon>Spiruromorpha</taxon>
        <taxon>Filarioidea</taxon>
        <taxon>Onchocercidae</taxon>
        <taxon>Litomosoides</taxon>
    </lineage>
</organism>
<evidence type="ECO:0000313" key="7">
    <source>
        <dbReference type="Proteomes" id="UP000277928"/>
    </source>
</evidence>
<protein>
    <submittedName>
        <fullName evidence="6">Uncharacterized protein</fullName>
    </submittedName>
</protein>
<gene>
    <name evidence="6" type="ORF">NLS_LOCUS9047</name>
</gene>
<dbReference type="InterPro" id="IPR000387">
    <property type="entry name" value="Tyr_Pase_dom"/>
</dbReference>
<evidence type="ECO:0000259" key="4">
    <source>
        <dbReference type="PROSITE" id="PS50054"/>
    </source>
</evidence>
<dbReference type="GO" id="GO:0004721">
    <property type="term" value="F:phosphoprotein phosphatase activity"/>
    <property type="evidence" value="ECO:0007669"/>
    <property type="project" value="UniProtKB-KW"/>
</dbReference>
<dbReference type="OMA" id="NTFKYYD"/>
<dbReference type="InterPro" id="IPR000340">
    <property type="entry name" value="Dual-sp_phosphatase_cat-dom"/>
</dbReference>
<dbReference type="Gene3D" id="3.90.190.10">
    <property type="entry name" value="Protein tyrosine phosphatase superfamily"/>
    <property type="match status" value="1"/>
</dbReference>
<proteinExistence type="predicted"/>
<dbReference type="PROSITE" id="PS50056">
    <property type="entry name" value="TYR_PHOSPHATASE_2"/>
    <property type="match status" value="1"/>
</dbReference>
<dbReference type="PROSITE" id="PS00383">
    <property type="entry name" value="TYR_PHOSPHATASE_1"/>
    <property type="match status" value="1"/>
</dbReference>
<evidence type="ECO:0000256" key="3">
    <source>
        <dbReference type="SAM" id="MobiDB-lite"/>
    </source>
</evidence>
<keyword evidence="2" id="KW-0904">Protein phosphatase</keyword>
<feature type="compositionally biased region" description="Polar residues" evidence="3">
    <location>
        <begin position="1"/>
        <end position="12"/>
    </location>
</feature>
<dbReference type="InterPro" id="IPR051029">
    <property type="entry name" value="mRNA_Capping_Enz/RNA_Phosphat"/>
</dbReference>
<dbReference type="EMBL" id="UYRX01001334">
    <property type="protein sequence ID" value="VDK89236.1"/>
    <property type="molecule type" value="Genomic_DNA"/>
</dbReference>
<dbReference type="STRING" id="42156.A0A3P6TM90"/>
<dbReference type="AlphaFoldDB" id="A0A3P6TM90"/>
<dbReference type="OrthoDB" id="428974at2759"/>
<feature type="domain" description="Tyrosine specific protein phosphatases" evidence="5">
    <location>
        <begin position="140"/>
        <end position="209"/>
    </location>
</feature>
<dbReference type="Proteomes" id="UP000277928">
    <property type="component" value="Unassembled WGS sequence"/>
</dbReference>
<evidence type="ECO:0000313" key="6">
    <source>
        <dbReference type="EMBL" id="VDK89236.1"/>
    </source>
</evidence>
<evidence type="ECO:0000259" key="5">
    <source>
        <dbReference type="PROSITE" id="PS50056"/>
    </source>
</evidence>
<name>A0A3P6TM90_LITSI</name>
<dbReference type="PROSITE" id="PS50054">
    <property type="entry name" value="TYR_PHOSPHATASE_DUAL"/>
    <property type="match status" value="1"/>
</dbReference>
<evidence type="ECO:0000256" key="1">
    <source>
        <dbReference type="ARBA" id="ARBA00022801"/>
    </source>
</evidence>
<reference evidence="6 7" key="1">
    <citation type="submission" date="2018-08" db="EMBL/GenBank/DDBJ databases">
        <authorList>
            <person name="Laetsch R D."/>
            <person name="Stevens L."/>
            <person name="Kumar S."/>
            <person name="Blaxter L. M."/>
        </authorList>
    </citation>
    <scope>NUCLEOTIDE SEQUENCE [LARGE SCALE GENOMIC DNA]</scope>
</reference>
<dbReference type="PANTHER" id="PTHR10367:SF9">
    <property type="entry name" value="DUAL-SPECIFICITY PHOSPHATASE 11 (RNA_RNP COMPLEX 1-INTERACTING)"/>
    <property type="match status" value="1"/>
</dbReference>
<dbReference type="CDD" id="cd17665">
    <property type="entry name" value="DSP_DUSP11"/>
    <property type="match status" value="1"/>
</dbReference>
<sequence>MPKSTVPSAAKQSSHESILHRTKNRHAKRRVINSCRFPDRWIDYDPVGKDMPGTRFVAFKTPLRHNYFLNCGKEFDVQNVFETKNLVDMANAAGKRIGLVIDLTATEKYYDSREWTDIGIEYEKIWCVGHHVSTQMDNIRKFHDIVSDFLSKHISTGELIGVHCTHGLNRTGYMICRYLIEVDGWDVDKAIEQFEYCRGYKIERKKYIDSLRNDCVKGLHATLSVDYPEKSINEILDKRLPHLKNVLPCIELNEFVATN</sequence>
<dbReference type="InterPro" id="IPR029021">
    <property type="entry name" value="Prot-tyrosine_phosphatase-like"/>
</dbReference>
<keyword evidence="1" id="KW-0378">Hydrolase</keyword>
<dbReference type="SUPFAM" id="SSF52799">
    <property type="entry name" value="(Phosphotyrosine protein) phosphatases II"/>
    <property type="match status" value="1"/>
</dbReference>
<keyword evidence="7" id="KW-1185">Reference proteome</keyword>
<dbReference type="Pfam" id="PF00782">
    <property type="entry name" value="DSPc"/>
    <property type="match status" value="1"/>
</dbReference>
<dbReference type="InterPro" id="IPR016130">
    <property type="entry name" value="Tyr_Pase_AS"/>
</dbReference>
<feature type="domain" description="Tyrosine-protein phosphatase" evidence="4">
    <location>
        <begin position="59"/>
        <end position="220"/>
    </location>
</feature>
<dbReference type="PANTHER" id="PTHR10367">
    <property type="entry name" value="MRNA-CAPPING ENZYME"/>
    <property type="match status" value="1"/>
</dbReference>
<evidence type="ECO:0000256" key="2">
    <source>
        <dbReference type="ARBA" id="ARBA00022912"/>
    </source>
</evidence>
<dbReference type="SMART" id="SM00195">
    <property type="entry name" value="DSPc"/>
    <property type="match status" value="1"/>
</dbReference>
<feature type="region of interest" description="Disordered" evidence="3">
    <location>
        <begin position="1"/>
        <end position="25"/>
    </location>
</feature>
<dbReference type="GO" id="GO:0004651">
    <property type="term" value="F:polynucleotide 5'-phosphatase activity"/>
    <property type="evidence" value="ECO:0007669"/>
    <property type="project" value="TreeGrafter"/>
</dbReference>
<accession>A0A3P6TM90</accession>